<evidence type="ECO:0000259" key="13">
    <source>
        <dbReference type="PROSITE" id="PS50885"/>
    </source>
</evidence>
<dbReference type="Proteomes" id="UP000295341">
    <property type="component" value="Unassembled WGS sequence"/>
</dbReference>
<dbReference type="InterPro" id="IPR036890">
    <property type="entry name" value="HATPase_C_sf"/>
</dbReference>
<dbReference type="Gene3D" id="6.10.340.10">
    <property type="match status" value="1"/>
</dbReference>
<dbReference type="PROSITE" id="PS50885">
    <property type="entry name" value="HAMP"/>
    <property type="match status" value="1"/>
</dbReference>
<comment type="catalytic activity">
    <reaction evidence="1">
        <text>ATP + protein L-histidine = ADP + protein N-phospho-L-histidine.</text>
        <dbReference type="EC" id="2.7.13.3"/>
    </reaction>
</comment>
<dbReference type="SUPFAM" id="SSF55874">
    <property type="entry name" value="ATPase domain of HSP90 chaperone/DNA topoisomerase II/histidine kinase"/>
    <property type="match status" value="1"/>
</dbReference>
<dbReference type="InterPro" id="IPR005467">
    <property type="entry name" value="His_kinase_dom"/>
</dbReference>
<evidence type="ECO:0000313" key="14">
    <source>
        <dbReference type="EMBL" id="TDU28604.1"/>
    </source>
</evidence>
<dbReference type="OrthoDB" id="1931120at2"/>
<evidence type="ECO:0000256" key="1">
    <source>
        <dbReference type="ARBA" id="ARBA00000085"/>
    </source>
</evidence>
<evidence type="ECO:0000256" key="11">
    <source>
        <dbReference type="SAM" id="Phobius"/>
    </source>
</evidence>
<dbReference type="InterPro" id="IPR003660">
    <property type="entry name" value="HAMP_dom"/>
</dbReference>
<name>A0A4S3K9K7_9GAMM</name>
<evidence type="ECO:0000313" key="15">
    <source>
        <dbReference type="Proteomes" id="UP000295341"/>
    </source>
</evidence>
<dbReference type="PRINTS" id="PR00344">
    <property type="entry name" value="BCTRLSENSOR"/>
</dbReference>
<evidence type="ECO:0000256" key="6">
    <source>
        <dbReference type="ARBA" id="ARBA00022692"/>
    </source>
</evidence>
<keyword evidence="4" id="KW-0597">Phosphoprotein</keyword>
<keyword evidence="15" id="KW-1185">Reference proteome</keyword>
<keyword evidence="10 11" id="KW-0472">Membrane</keyword>
<dbReference type="SMART" id="SM00388">
    <property type="entry name" value="HisKA"/>
    <property type="match status" value="1"/>
</dbReference>
<evidence type="ECO:0000256" key="9">
    <source>
        <dbReference type="ARBA" id="ARBA00023012"/>
    </source>
</evidence>
<comment type="subcellular location">
    <subcellularLocation>
        <location evidence="2">Membrane</location>
    </subcellularLocation>
</comment>
<dbReference type="RefSeq" id="WP_133882142.1">
    <property type="nucleotide sequence ID" value="NZ_MWIN01000002.1"/>
</dbReference>
<keyword evidence="5" id="KW-0808">Transferase</keyword>
<dbReference type="Gene3D" id="3.30.565.10">
    <property type="entry name" value="Histidine kinase-like ATPase, C-terminal domain"/>
    <property type="match status" value="1"/>
</dbReference>
<dbReference type="Gene3D" id="1.10.287.130">
    <property type="match status" value="1"/>
</dbReference>
<evidence type="ECO:0000256" key="4">
    <source>
        <dbReference type="ARBA" id="ARBA00022553"/>
    </source>
</evidence>
<evidence type="ECO:0000256" key="8">
    <source>
        <dbReference type="ARBA" id="ARBA00022989"/>
    </source>
</evidence>
<evidence type="ECO:0000259" key="12">
    <source>
        <dbReference type="PROSITE" id="PS50109"/>
    </source>
</evidence>
<dbReference type="GO" id="GO:0016020">
    <property type="term" value="C:membrane"/>
    <property type="evidence" value="ECO:0007669"/>
    <property type="project" value="UniProtKB-SubCell"/>
</dbReference>
<accession>A0A4S3K9K7</accession>
<dbReference type="InterPro" id="IPR004358">
    <property type="entry name" value="Sig_transdc_His_kin-like_C"/>
</dbReference>
<keyword evidence="7 14" id="KW-0418">Kinase</keyword>
<feature type="domain" description="Histidine kinase" evidence="12">
    <location>
        <begin position="368"/>
        <end position="575"/>
    </location>
</feature>
<dbReference type="PROSITE" id="PS50109">
    <property type="entry name" value="HIS_KIN"/>
    <property type="match status" value="1"/>
</dbReference>
<keyword evidence="8 11" id="KW-1133">Transmembrane helix</keyword>
<evidence type="ECO:0000256" key="3">
    <source>
        <dbReference type="ARBA" id="ARBA00012438"/>
    </source>
</evidence>
<dbReference type="CDD" id="cd00082">
    <property type="entry name" value="HisKA"/>
    <property type="match status" value="1"/>
</dbReference>
<dbReference type="PANTHER" id="PTHR45436">
    <property type="entry name" value="SENSOR HISTIDINE KINASE YKOH"/>
    <property type="match status" value="1"/>
</dbReference>
<dbReference type="Pfam" id="PF02518">
    <property type="entry name" value="HATPase_c"/>
    <property type="match status" value="1"/>
</dbReference>
<feature type="transmembrane region" description="Helical" evidence="11">
    <location>
        <begin position="277"/>
        <end position="302"/>
    </location>
</feature>
<dbReference type="InterPro" id="IPR003661">
    <property type="entry name" value="HisK_dim/P_dom"/>
</dbReference>
<keyword evidence="9" id="KW-0902">Two-component regulatory system</keyword>
<organism evidence="14 15">
    <name type="scientific">Panacagrimonas perspica</name>
    <dbReference type="NCBI Taxonomy" id="381431"/>
    <lineage>
        <taxon>Bacteria</taxon>
        <taxon>Pseudomonadati</taxon>
        <taxon>Pseudomonadota</taxon>
        <taxon>Gammaproteobacteria</taxon>
        <taxon>Nevskiales</taxon>
        <taxon>Nevskiaceae</taxon>
        <taxon>Panacagrimonas</taxon>
    </lineage>
</organism>
<evidence type="ECO:0000256" key="5">
    <source>
        <dbReference type="ARBA" id="ARBA00022679"/>
    </source>
</evidence>
<dbReference type="PANTHER" id="PTHR45436:SF5">
    <property type="entry name" value="SENSOR HISTIDINE KINASE TRCS"/>
    <property type="match status" value="1"/>
</dbReference>
<dbReference type="InterPro" id="IPR036097">
    <property type="entry name" value="HisK_dim/P_sf"/>
</dbReference>
<dbReference type="InterPro" id="IPR003594">
    <property type="entry name" value="HATPase_dom"/>
</dbReference>
<evidence type="ECO:0000256" key="10">
    <source>
        <dbReference type="ARBA" id="ARBA00023136"/>
    </source>
</evidence>
<proteinExistence type="predicted"/>
<dbReference type="EC" id="2.7.13.3" evidence="3"/>
<dbReference type="InterPro" id="IPR050428">
    <property type="entry name" value="TCS_sensor_his_kinase"/>
</dbReference>
<evidence type="ECO:0000256" key="7">
    <source>
        <dbReference type="ARBA" id="ARBA00022777"/>
    </source>
</evidence>
<protein>
    <recommendedName>
        <fullName evidence="3">histidine kinase</fullName>
        <ecNumber evidence="3">2.7.13.3</ecNumber>
    </recommendedName>
</protein>
<reference evidence="14 15" key="1">
    <citation type="submission" date="2019-03" db="EMBL/GenBank/DDBJ databases">
        <title>Genomic Encyclopedia of Type Strains, Phase IV (KMG-IV): sequencing the most valuable type-strain genomes for metagenomic binning, comparative biology and taxonomic classification.</title>
        <authorList>
            <person name="Goeker M."/>
        </authorList>
    </citation>
    <scope>NUCLEOTIDE SEQUENCE [LARGE SCALE GENOMIC DNA]</scope>
    <source>
        <strain evidence="14 15">DSM 26377</strain>
    </source>
</reference>
<feature type="transmembrane region" description="Helical" evidence="11">
    <location>
        <begin position="240"/>
        <end position="257"/>
    </location>
</feature>
<dbReference type="GO" id="GO:0000155">
    <property type="term" value="F:phosphorelay sensor kinase activity"/>
    <property type="evidence" value="ECO:0007669"/>
    <property type="project" value="InterPro"/>
</dbReference>
<feature type="domain" description="HAMP" evidence="13">
    <location>
        <begin position="299"/>
        <end position="351"/>
    </location>
</feature>
<keyword evidence="6 11" id="KW-0812">Transmembrane</keyword>
<dbReference type="Pfam" id="PF00512">
    <property type="entry name" value="HisKA"/>
    <property type="match status" value="1"/>
</dbReference>
<dbReference type="EMBL" id="SOBT01000009">
    <property type="protein sequence ID" value="TDU28604.1"/>
    <property type="molecule type" value="Genomic_DNA"/>
</dbReference>
<dbReference type="AlphaFoldDB" id="A0A4S3K9K7"/>
<gene>
    <name evidence="14" type="ORF">DFR24_2979</name>
</gene>
<dbReference type="SMART" id="SM00387">
    <property type="entry name" value="HATPase_c"/>
    <property type="match status" value="1"/>
</dbReference>
<dbReference type="CDD" id="cd00075">
    <property type="entry name" value="HATPase"/>
    <property type="match status" value="1"/>
</dbReference>
<sequence length="579" mass="62493">MTIRRILLLAFLFVGVVPATALTWLAFERSHAAMQAQIEQAVSQAAAGAGRDLDRLLYERVQNATTWNHLEVMQDLRLQDVDKRLSAFLAQMKGRYGGAYLDLHAVDAAGRVMASSNPAAIGQLRPEGPAWLHTDTAGGRVRLEAPSTVRDRRALLLRTDIPSSFGEGRIGDLLLEVDWRQLESVLDAAADASRQLLVLDGDGRVIAASEGLRGRGYDYGVRVDGWSGVGLVQLRGGEPLMSGEVVVGASGVSILGWRTLMLQSRDVALAPVRRMGVVFAGLLTATLLVTVLASLGVSSLIARPVVRLTQFTRDYLRPGAASVPPRAGPGEIGELGRSFVHLIDELQRSQNTLVQASRLAALGEVTALMAHEVRTPVGILRSSAQMLGGEPGLSPEGAELLRIVQSETERLNRLVASMLDQTRTRAPQKQASDAHALMRHAATLLAAQARDRGVTVEVVCEAREPILDVDAEQFIQVLLNLLGNALMILPRDGRVRLRSHGDDGRFIVDVDDDGPGIGPEDRQRLFEPFVHKREGGLGLGLAVVRQIVRAHGGDVAAETSTWGGARIRLWLPQPPGRTP</sequence>
<dbReference type="SUPFAM" id="SSF47384">
    <property type="entry name" value="Homodimeric domain of signal transducing histidine kinase"/>
    <property type="match status" value="1"/>
</dbReference>
<comment type="caution">
    <text evidence="14">The sequence shown here is derived from an EMBL/GenBank/DDBJ whole genome shotgun (WGS) entry which is preliminary data.</text>
</comment>
<evidence type="ECO:0000256" key="2">
    <source>
        <dbReference type="ARBA" id="ARBA00004370"/>
    </source>
</evidence>